<dbReference type="OrthoDB" id="7252896at2"/>
<gene>
    <name evidence="6" type="ORF">SCNU_06100</name>
</gene>
<dbReference type="SUPFAM" id="SSF46689">
    <property type="entry name" value="Homeodomain-like"/>
    <property type="match status" value="1"/>
</dbReference>
<dbReference type="EMBL" id="AEUD01000004">
    <property type="protein sequence ID" value="EGD55790.1"/>
    <property type="molecule type" value="Genomic_DNA"/>
</dbReference>
<dbReference type="InterPro" id="IPR009057">
    <property type="entry name" value="Homeodomain-like_sf"/>
</dbReference>
<dbReference type="PRINTS" id="PR00455">
    <property type="entry name" value="HTHTETR"/>
</dbReference>
<dbReference type="GO" id="GO:0003700">
    <property type="term" value="F:DNA-binding transcription factor activity"/>
    <property type="evidence" value="ECO:0007669"/>
    <property type="project" value="TreeGrafter"/>
</dbReference>
<keyword evidence="7" id="KW-1185">Reference proteome</keyword>
<feature type="DNA-binding region" description="H-T-H motif" evidence="4">
    <location>
        <begin position="34"/>
        <end position="53"/>
    </location>
</feature>
<dbReference type="eggNOG" id="COG1309">
    <property type="taxonomic scope" value="Bacteria"/>
</dbReference>
<reference evidence="6 7" key="1">
    <citation type="journal article" date="2011" name="J. Bacteriol.">
        <title>Draft Genome Sequence of Gordonia neofelifaecis NRRL B-59395, a Cholesterol-Degrading Actinomycete.</title>
        <authorList>
            <person name="Ge F."/>
            <person name="Li W."/>
            <person name="Chen G."/>
            <person name="Liu Y."/>
            <person name="Zhang G."/>
            <person name="Yong B."/>
            <person name="Wang Q."/>
            <person name="Wang N."/>
            <person name="Huang Z."/>
            <person name="Li W."/>
            <person name="Wang J."/>
            <person name="Wu C."/>
            <person name="Xie Q."/>
            <person name="Liu G."/>
        </authorList>
    </citation>
    <scope>NUCLEOTIDE SEQUENCE [LARGE SCALE GENOMIC DNA]</scope>
    <source>
        <strain evidence="6 7">NRRL B-59395</strain>
    </source>
</reference>
<dbReference type="GO" id="GO:0000976">
    <property type="term" value="F:transcription cis-regulatory region binding"/>
    <property type="evidence" value="ECO:0007669"/>
    <property type="project" value="TreeGrafter"/>
</dbReference>
<proteinExistence type="predicted"/>
<evidence type="ECO:0000256" key="3">
    <source>
        <dbReference type="ARBA" id="ARBA00023163"/>
    </source>
</evidence>
<keyword evidence="3" id="KW-0804">Transcription</keyword>
<evidence type="ECO:0000313" key="7">
    <source>
        <dbReference type="Proteomes" id="UP000035065"/>
    </source>
</evidence>
<dbReference type="Gene3D" id="1.10.357.10">
    <property type="entry name" value="Tetracycline Repressor, domain 2"/>
    <property type="match status" value="1"/>
</dbReference>
<dbReference type="Proteomes" id="UP000035065">
    <property type="component" value="Unassembled WGS sequence"/>
</dbReference>
<dbReference type="SUPFAM" id="SSF48498">
    <property type="entry name" value="Tetracyclin repressor-like, C-terminal domain"/>
    <property type="match status" value="1"/>
</dbReference>
<dbReference type="InterPro" id="IPR001647">
    <property type="entry name" value="HTH_TetR"/>
</dbReference>
<organism evidence="6 7">
    <name type="scientific">Gordonia neofelifaecis NRRL B-59395</name>
    <dbReference type="NCBI Taxonomy" id="644548"/>
    <lineage>
        <taxon>Bacteria</taxon>
        <taxon>Bacillati</taxon>
        <taxon>Actinomycetota</taxon>
        <taxon>Actinomycetes</taxon>
        <taxon>Mycobacteriales</taxon>
        <taxon>Gordoniaceae</taxon>
        <taxon>Gordonia</taxon>
    </lineage>
</organism>
<protein>
    <submittedName>
        <fullName evidence="6">Transcriptional regulator, TetR family protein</fullName>
    </submittedName>
</protein>
<sequence length="212" mass="22854">MARISRADQRERTRAALIDTARTQFLTNGYAATSLDAIAEAAGFSKGAVYSNFKDKPTLCRAVLDDIHRDKLGELRAVADLQSDLAVMLDAFADWVRRTIGDVEWTMLEMEFTVLSRRDPDLGAMIVALREDARDSIADLLRSVLGDAADLLDGAADSPTDYPPTLTEVADLVLSTGIGLGIQRAVDPSVSVEPGIAVIQAALRAVAPRLIE</sequence>
<dbReference type="STRING" id="644548.SCNU_06100"/>
<keyword evidence="1" id="KW-0805">Transcription regulation</keyword>
<evidence type="ECO:0000256" key="2">
    <source>
        <dbReference type="ARBA" id="ARBA00023125"/>
    </source>
</evidence>
<dbReference type="PROSITE" id="PS50977">
    <property type="entry name" value="HTH_TETR_2"/>
    <property type="match status" value="1"/>
</dbReference>
<keyword evidence="2 4" id="KW-0238">DNA-binding</keyword>
<dbReference type="PANTHER" id="PTHR30055:SF234">
    <property type="entry name" value="HTH-TYPE TRANSCRIPTIONAL REGULATOR BETI"/>
    <property type="match status" value="1"/>
</dbReference>
<evidence type="ECO:0000313" key="6">
    <source>
        <dbReference type="EMBL" id="EGD55790.1"/>
    </source>
</evidence>
<dbReference type="InterPro" id="IPR036271">
    <property type="entry name" value="Tet_transcr_reg_TetR-rel_C_sf"/>
</dbReference>
<dbReference type="Pfam" id="PF00440">
    <property type="entry name" value="TetR_N"/>
    <property type="match status" value="1"/>
</dbReference>
<feature type="domain" description="HTH tetR-type" evidence="5">
    <location>
        <begin position="11"/>
        <end position="71"/>
    </location>
</feature>
<name>F1YHF2_9ACTN</name>
<evidence type="ECO:0000256" key="4">
    <source>
        <dbReference type="PROSITE-ProRule" id="PRU00335"/>
    </source>
</evidence>
<dbReference type="PANTHER" id="PTHR30055">
    <property type="entry name" value="HTH-TYPE TRANSCRIPTIONAL REGULATOR RUTR"/>
    <property type="match status" value="1"/>
</dbReference>
<dbReference type="AlphaFoldDB" id="F1YHF2"/>
<comment type="caution">
    <text evidence="6">The sequence shown here is derived from an EMBL/GenBank/DDBJ whole genome shotgun (WGS) entry which is preliminary data.</text>
</comment>
<accession>F1YHF2</accession>
<dbReference type="RefSeq" id="WP_009678463.1">
    <property type="nucleotide sequence ID" value="NZ_AEUD01000004.1"/>
</dbReference>
<evidence type="ECO:0000259" key="5">
    <source>
        <dbReference type="PROSITE" id="PS50977"/>
    </source>
</evidence>
<evidence type="ECO:0000256" key="1">
    <source>
        <dbReference type="ARBA" id="ARBA00023015"/>
    </source>
</evidence>
<dbReference type="InterPro" id="IPR050109">
    <property type="entry name" value="HTH-type_TetR-like_transc_reg"/>
</dbReference>